<keyword evidence="3" id="KW-1185">Reference proteome</keyword>
<name>A0A449B388_9BACT</name>
<feature type="transmembrane region" description="Helical" evidence="1">
    <location>
        <begin position="25"/>
        <end position="50"/>
    </location>
</feature>
<evidence type="ECO:0000313" key="3">
    <source>
        <dbReference type="Proteomes" id="UP000290985"/>
    </source>
</evidence>
<dbReference type="EMBL" id="LR215036">
    <property type="protein sequence ID" value="VEU75060.1"/>
    <property type="molecule type" value="Genomic_DNA"/>
</dbReference>
<sequence length="152" mass="17665">MSQLIKPKFKSKIIFSKKLANFHNFLNFALIIFLIAYIVLFAVLLGVYGIPKEQKTNQKQSNNLYKGQEIIYVIYAVAGLFVLVLWIKMGLVWISLSNKNPQKYQVDVSSLSFVKKIYLFLFSFSGSKFEQFCLKNKLEFHFISESQKSNNK</sequence>
<dbReference type="KEGG" id="mcit:NCTC10181_00937"/>
<gene>
    <name evidence="2" type="ORF">NCTC10181_00937</name>
</gene>
<feature type="transmembrane region" description="Helical" evidence="1">
    <location>
        <begin position="70"/>
        <end position="94"/>
    </location>
</feature>
<dbReference type="Proteomes" id="UP000290985">
    <property type="component" value="Chromosome"/>
</dbReference>
<dbReference type="RefSeq" id="WP_129725873.1">
    <property type="nucleotide sequence ID" value="NZ_CP101807.1"/>
</dbReference>
<evidence type="ECO:0000313" key="2">
    <source>
        <dbReference type="EMBL" id="VEU75060.1"/>
    </source>
</evidence>
<evidence type="ECO:0008006" key="4">
    <source>
        <dbReference type="Google" id="ProtNLM"/>
    </source>
</evidence>
<dbReference type="AlphaFoldDB" id="A0A449B388"/>
<keyword evidence="1" id="KW-0812">Transmembrane</keyword>
<proteinExistence type="predicted"/>
<accession>A0A449B388</accession>
<reference evidence="2 3" key="1">
    <citation type="submission" date="2019-01" db="EMBL/GenBank/DDBJ databases">
        <authorList>
            <consortium name="Pathogen Informatics"/>
        </authorList>
    </citation>
    <scope>NUCLEOTIDE SEQUENCE [LARGE SCALE GENOMIC DNA]</scope>
    <source>
        <strain evidence="2 3">NCTC10181</strain>
    </source>
</reference>
<keyword evidence="1" id="KW-1133">Transmembrane helix</keyword>
<organism evidence="2 3">
    <name type="scientific">Mycoplasmopsis citelli</name>
    <dbReference type="NCBI Taxonomy" id="171281"/>
    <lineage>
        <taxon>Bacteria</taxon>
        <taxon>Bacillati</taxon>
        <taxon>Mycoplasmatota</taxon>
        <taxon>Mycoplasmoidales</taxon>
        <taxon>Metamycoplasmataceae</taxon>
        <taxon>Mycoplasmopsis</taxon>
    </lineage>
</organism>
<protein>
    <recommendedName>
        <fullName evidence="4">Transmembrane protein</fullName>
    </recommendedName>
</protein>
<evidence type="ECO:0000256" key="1">
    <source>
        <dbReference type="SAM" id="Phobius"/>
    </source>
</evidence>
<keyword evidence="1" id="KW-0472">Membrane</keyword>